<dbReference type="SUPFAM" id="SSF52058">
    <property type="entry name" value="L domain-like"/>
    <property type="match status" value="1"/>
</dbReference>
<evidence type="ECO:0000256" key="1">
    <source>
        <dbReference type="ARBA" id="ARBA00022614"/>
    </source>
</evidence>
<evidence type="ECO:0000256" key="2">
    <source>
        <dbReference type="ARBA" id="ARBA00022737"/>
    </source>
</evidence>
<sequence>MRRFNLKYNGLEEFPNFDNNTQLQLISLNGNALRSVPSNLLDNLVNLAYLNLKDNELSSFPDSPGLESLTYITLSRNKFTEFPEFRNVGRKLEAFYLSRNEITSVTEERFTYIRSVKYLSLMYNRISGKVPDFRMLEMLNHLDLSGNTFNGFDARMVDGFQNLVSVKLNMNSIKNIAGTFHLNNRTLQKSIMINLGDNPINCDCTAKWLKQAQTDESPIITSATCATPTNLFNRKLSELNITQLSCDTVSRNFYATKLESVNSLPLYKINGTYHVLTVTRCLQICHDQGDCLLFAYRRRQNNCVLTSTIATDKARGPPWNSSDIEWFVMY</sequence>
<evidence type="ECO:0000313" key="5">
    <source>
        <dbReference type="Proteomes" id="UP001208570"/>
    </source>
</evidence>
<dbReference type="Proteomes" id="UP001208570">
    <property type="component" value="Unassembled WGS sequence"/>
</dbReference>
<keyword evidence="5" id="KW-1185">Reference proteome</keyword>
<dbReference type="EMBL" id="JAODUP010000709">
    <property type="protein sequence ID" value="KAK2145019.1"/>
    <property type="molecule type" value="Genomic_DNA"/>
</dbReference>
<comment type="caution">
    <text evidence="4">The sequence shown here is derived from an EMBL/GenBank/DDBJ whole genome shotgun (WGS) entry which is preliminary data.</text>
</comment>
<dbReference type="PROSITE" id="PS51450">
    <property type="entry name" value="LRR"/>
    <property type="match status" value="1"/>
</dbReference>
<dbReference type="AlphaFoldDB" id="A0AAD9J1V3"/>
<organism evidence="4 5">
    <name type="scientific">Paralvinella palmiformis</name>
    <dbReference type="NCBI Taxonomy" id="53620"/>
    <lineage>
        <taxon>Eukaryota</taxon>
        <taxon>Metazoa</taxon>
        <taxon>Spiralia</taxon>
        <taxon>Lophotrochozoa</taxon>
        <taxon>Annelida</taxon>
        <taxon>Polychaeta</taxon>
        <taxon>Sedentaria</taxon>
        <taxon>Canalipalpata</taxon>
        <taxon>Terebellida</taxon>
        <taxon>Terebelliformia</taxon>
        <taxon>Alvinellidae</taxon>
        <taxon>Paralvinella</taxon>
    </lineage>
</organism>
<dbReference type="InterPro" id="IPR003609">
    <property type="entry name" value="Pan_app"/>
</dbReference>
<dbReference type="SMART" id="SM00369">
    <property type="entry name" value="LRR_TYP"/>
    <property type="match status" value="5"/>
</dbReference>
<proteinExistence type="predicted"/>
<dbReference type="PANTHER" id="PTHR24366">
    <property type="entry name" value="IG(IMMUNOGLOBULIN) AND LRR(LEUCINE RICH REPEAT) DOMAINS"/>
    <property type="match status" value="1"/>
</dbReference>
<feature type="domain" description="Apple" evidence="3">
    <location>
        <begin position="246"/>
        <end position="330"/>
    </location>
</feature>
<dbReference type="InterPro" id="IPR001611">
    <property type="entry name" value="Leu-rich_rpt"/>
</dbReference>
<reference evidence="4" key="1">
    <citation type="journal article" date="2023" name="Mol. Biol. Evol.">
        <title>Third-Generation Sequencing Reveals the Adaptive Role of the Epigenome in Three Deep-Sea Polychaetes.</title>
        <authorList>
            <person name="Perez M."/>
            <person name="Aroh O."/>
            <person name="Sun Y."/>
            <person name="Lan Y."/>
            <person name="Juniper S.K."/>
            <person name="Young C.R."/>
            <person name="Angers B."/>
            <person name="Qian P.Y."/>
        </authorList>
    </citation>
    <scope>NUCLEOTIDE SEQUENCE</scope>
    <source>
        <strain evidence="4">P08H-3</strain>
    </source>
</reference>
<dbReference type="PROSITE" id="PS50948">
    <property type="entry name" value="PAN"/>
    <property type="match status" value="1"/>
</dbReference>
<keyword evidence="1" id="KW-0433">Leucine-rich repeat</keyword>
<evidence type="ECO:0000313" key="4">
    <source>
        <dbReference type="EMBL" id="KAK2145019.1"/>
    </source>
</evidence>
<dbReference type="InterPro" id="IPR003591">
    <property type="entry name" value="Leu-rich_rpt_typical-subtyp"/>
</dbReference>
<dbReference type="InterPro" id="IPR032675">
    <property type="entry name" value="LRR_dom_sf"/>
</dbReference>
<evidence type="ECO:0000259" key="3">
    <source>
        <dbReference type="PROSITE" id="PS50948"/>
    </source>
</evidence>
<gene>
    <name evidence="4" type="ORF">LSH36_709g01040</name>
</gene>
<dbReference type="Pfam" id="PF00024">
    <property type="entry name" value="PAN_1"/>
    <property type="match status" value="1"/>
</dbReference>
<accession>A0AAD9J1V3</accession>
<dbReference type="Pfam" id="PF13855">
    <property type="entry name" value="LRR_8"/>
    <property type="match status" value="1"/>
</dbReference>
<dbReference type="PANTHER" id="PTHR24366:SF96">
    <property type="entry name" value="LEUCINE RICH REPEAT CONTAINING 53"/>
    <property type="match status" value="1"/>
</dbReference>
<keyword evidence="2" id="KW-0677">Repeat</keyword>
<name>A0AAD9J1V3_9ANNE</name>
<protein>
    <recommendedName>
        <fullName evidence="3">Apple domain-containing protein</fullName>
    </recommendedName>
</protein>
<dbReference type="Gene3D" id="3.80.10.10">
    <property type="entry name" value="Ribonuclease Inhibitor"/>
    <property type="match status" value="2"/>
</dbReference>